<dbReference type="EMBL" id="UINC01188307">
    <property type="protein sequence ID" value="SVE01458.1"/>
    <property type="molecule type" value="Genomic_DNA"/>
</dbReference>
<feature type="non-terminal residue" evidence="2">
    <location>
        <position position="1"/>
    </location>
</feature>
<dbReference type="PANTHER" id="PTHR43798">
    <property type="entry name" value="MONOACYLGLYCEROL LIPASE"/>
    <property type="match status" value="1"/>
</dbReference>
<proteinExistence type="predicted"/>
<dbReference type="GO" id="GO:0016020">
    <property type="term" value="C:membrane"/>
    <property type="evidence" value="ECO:0007669"/>
    <property type="project" value="TreeGrafter"/>
</dbReference>
<dbReference type="AlphaFoldDB" id="A0A383A3A1"/>
<gene>
    <name evidence="2" type="ORF">METZ01_LOCUS454312</name>
</gene>
<dbReference type="InterPro" id="IPR029058">
    <property type="entry name" value="AB_hydrolase_fold"/>
</dbReference>
<dbReference type="Pfam" id="PF00561">
    <property type="entry name" value="Abhydrolase_1"/>
    <property type="match status" value="1"/>
</dbReference>
<dbReference type="PANTHER" id="PTHR43798:SF33">
    <property type="entry name" value="HYDROLASE, PUTATIVE (AFU_ORTHOLOGUE AFUA_2G14860)-RELATED"/>
    <property type="match status" value="1"/>
</dbReference>
<organism evidence="2">
    <name type="scientific">marine metagenome</name>
    <dbReference type="NCBI Taxonomy" id="408172"/>
    <lineage>
        <taxon>unclassified sequences</taxon>
        <taxon>metagenomes</taxon>
        <taxon>ecological metagenomes</taxon>
    </lineage>
</organism>
<dbReference type="SUPFAM" id="SSF53474">
    <property type="entry name" value="alpha/beta-Hydrolases"/>
    <property type="match status" value="1"/>
</dbReference>
<dbReference type="InterPro" id="IPR000073">
    <property type="entry name" value="AB_hydrolase_1"/>
</dbReference>
<dbReference type="Gene3D" id="3.40.50.1820">
    <property type="entry name" value="alpha/beta hydrolase"/>
    <property type="match status" value="1"/>
</dbReference>
<feature type="domain" description="AB hydrolase-1" evidence="1">
    <location>
        <begin position="18"/>
        <end position="238"/>
    </location>
</feature>
<dbReference type="PRINTS" id="PR00111">
    <property type="entry name" value="ABHYDROLASE"/>
</dbReference>
<protein>
    <recommendedName>
        <fullName evidence="1">AB hydrolase-1 domain-containing protein</fullName>
    </recommendedName>
</protein>
<evidence type="ECO:0000259" key="1">
    <source>
        <dbReference type="Pfam" id="PF00561"/>
    </source>
</evidence>
<sequence length="254" mass="27869">RFHYHWDDYTEPWRSKSVVLLHHAAGGNLHRWRAWVPTLARHHKVLRFDMRGHAGTDGPSDGNFTLPGLAADITAVLDSLEIDKVHVVGASAGGIVSLQFAHDFPDRTHSLSLVASTPKLAQMGAAIDASAWRRTLEEQGTKAWLASNSKERFGPNFEPELVEWYASSGEKTAAEMVLGLQGCLLAQDLTSLLPQIYAPTLIMASNQDEITPLDAQHLMAENIPNACLKTFDGVGHNMKVEIPDILAGTVMDFI</sequence>
<accession>A0A383A3A1</accession>
<reference evidence="2" key="1">
    <citation type="submission" date="2018-05" db="EMBL/GenBank/DDBJ databases">
        <authorList>
            <person name="Lanie J.A."/>
            <person name="Ng W.-L."/>
            <person name="Kazmierczak K.M."/>
            <person name="Andrzejewski T.M."/>
            <person name="Davidsen T.M."/>
            <person name="Wayne K.J."/>
            <person name="Tettelin H."/>
            <person name="Glass J.I."/>
            <person name="Rusch D."/>
            <person name="Podicherti R."/>
            <person name="Tsui H.-C.T."/>
            <person name="Winkler M.E."/>
        </authorList>
    </citation>
    <scope>NUCLEOTIDE SEQUENCE</scope>
</reference>
<evidence type="ECO:0000313" key="2">
    <source>
        <dbReference type="EMBL" id="SVE01458.1"/>
    </source>
</evidence>
<feature type="non-terminal residue" evidence="2">
    <location>
        <position position="254"/>
    </location>
</feature>
<name>A0A383A3A1_9ZZZZ</name>
<dbReference type="InterPro" id="IPR050266">
    <property type="entry name" value="AB_hydrolase_sf"/>
</dbReference>